<dbReference type="EMBL" id="RCML01000928">
    <property type="protein sequence ID" value="KAG2967487.1"/>
    <property type="molecule type" value="Genomic_DNA"/>
</dbReference>
<accession>A0A329SY41</accession>
<comment type="caution">
    <text evidence="4">The sequence shown here is derived from an EMBL/GenBank/DDBJ whole genome shotgun (WGS) entry which is preliminary data.</text>
</comment>
<dbReference type="AlphaFoldDB" id="A0A329SY41"/>
<dbReference type="EMBL" id="MJFZ01000024">
    <property type="protein sequence ID" value="RAW41807.1"/>
    <property type="molecule type" value="Genomic_DNA"/>
</dbReference>
<name>A0A329SY41_9STRA</name>
<evidence type="ECO:0000313" key="4">
    <source>
        <dbReference type="EMBL" id="RAW41807.1"/>
    </source>
</evidence>
<evidence type="ECO:0000256" key="1">
    <source>
        <dbReference type="SAM" id="MobiDB-lite"/>
    </source>
</evidence>
<dbReference type="Proteomes" id="UP000697107">
    <property type="component" value="Unassembled WGS sequence"/>
</dbReference>
<proteinExistence type="predicted"/>
<feature type="region of interest" description="Disordered" evidence="1">
    <location>
        <begin position="1"/>
        <end position="29"/>
    </location>
</feature>
<feature type="domain" description="Protein argonaute N-terminal" evidence="2">
    <location>
        <begin position="51"/>
        <end position="212"/>
    </location>
</feature>
<reference evidence="3" key="2">
    <citation type="submission" date="2018-10" db="EMBL/GenBank/DDBJ databases">
        <title>Effector identification in a new, highly contiguous assembly of the strawberry crown rot pathogen Phytophthora cactorum.</title>
        <authorList>
            <person name="Armitage A.D."/>
            <person name="Nellist C.F."/>
            <person name="Bates H."/>
            <person name="Vickerstaff R.J."/>
            <person name="Harrison R.J."/>
        </authorList>
    </citation>
    <scope>NUCLEOTIDE SEQUENCE</scope>
    <source>
        <strain evidence="3">P415</strain>
    </source>
</reference>
<dbReference type="OrthoDB" id="10252740at2759"/>
<keyword evidence="5" id="KW-1185">Reference proteome</keyword>
<dbReference type="Pfam" id="PF16486">
    <property type="entry name" value="ArgoN"/>
    <property type="match status" value="1"/>
</dbReference>
<sequence>MTMLPGETGSADDEWSGSSQPLSTNADDPYLTEEVPISCHSGAGSSGGSQQLKSNCYRVALDTAKCQRIFQYRVTVELGGDAMPTTPGEGADQGSRLLGGRRLVRSLLRQVVSDALQQHPGQFGVIPTVYDGANAIFSPSALPLPDEGAVLNVRCSARNGYGIDTQFVKRGKAQSFTVCVKLAKTLETSLLQTAFSDSAVNVKPLVYALDTVAKAGVVGGRIECRGNYYSRLNPVAKK</sequence>
<evidence type="ECO:0000313" key="3">
    <source>
        <dbReference type="EMBL" id="KAG2967487.1"/>
    </source>
</evidence>
<reference evidence="4 5" key="1">
    <citation type="submission" date="2018-01" db="EMBL/GenBank/DDBJ databases">
        <title>Draft genome of the strawberry crown rot pathogen Phytophthora cactorum.</title>
        <authorList>
            <person name="Armitage A.D."/>
            <person name="Lysoe E."/>
            <person name="Nellist C.F."/>
            <person name="Harrison R.J."/>
            <person name="Brurberg M.B."/>
        </authorList>
    </citation>
    <scope>NUCLEOTIDE SEQUENCE [LARGE SCALE GENOMIC DNA]</scope>
    <source>
        <strain evidence="4 5">10300</strain>
    </source>
</reference>
<dbReference type="STRING" id="29920.A0A329SY41"/>
<evidence type="ECO:0000313" key="5">
    <source>
        <dbReference type="Proteomes" id="UP000251314"/>
    </source>
</evidence>
<dbReference type="VEuPathDB" id="FungiDB:PC110_g1961"/>
<organism evidence="4 5">
    <name type="scientific">Phytophthora cactorum</name>
    <dbReference type="NCBI Taxonomy" id="29920"/>
    <lineage>
        <taxon>Eukaryota</taxon>
        <taxon>Sar</taxon>
        <taxon>Stramenopiles</taxon>
        <taxon>Oomycota</taxon>
        <taxon>Peronosporomycetes</taxon>
        <taxon>Peronosporales</taxon>
        <taxon>Peronosporaceae</taxon>
        <taxon>Phytophthora</taxon>
    </lineage>
</organism>
<protein>
    <recommendedName>
        <fullName evidence="2">Protein argonaute N-terminal domain-containing protein</fullName>
    </recommendedName>
</protein>
<evidence type="ECO:0000259" key="2">
    <source>
        <dbReference type="Pfam" id="PF16486"/>
    </source>
</evidence>
<dbReference type="InterPro" id="IPR032474">
    <property type="entry name" value="Argonaute_N"/>
</dbReference>
<dbReference type="Proteomes" id="UP000251314">
    <property type="component" value="Unassembled WGS sequence"/>
</dbReference>
<gene>
    <name evidence="4" type="ORF">PC110_g1961</name>
    <name evidence="3" type="ORF">PC118_g18547</name>
</gene>
<feature type="compositionally biased region" description="Polar residues" evidence="1">
    <location>
        <begin position="16"/>
        <end position="26"/>
    </location>
</feature>